<dbReference type="InterPro" id="IPR006722">
    <property type="entry name" value="Sedlin"/>
</dbReference>
<dbReference type="PANTHER" id="PTHR12403">
    <property type="entry name" value="TRAFFICKING PROTEIN PARTICLE COMPLEX SUBUNIT 2"/>
    <property type="match status" value="1"/>
</dbReference>
<proteinExistence type="predicted"/>
<dbReference type="AlphaFoldDB" id="A0A7S0QK61"/>
<dbReference type="SUPFAM" id="SSF64356">
    <property type="entry name" value="SNARE-like"/>
    <property type="match status" value="1"/>
</dbReference>
<sequence>MIVCLGIMSSVPRASNPLFLKVYVEGADQTVMFHHVCYCSMDIFEEKEQAIKASGQAAKTADTYLGHLLYMEEYKLSGYVTSSGIRIALVFEESDSKDASLIKAFMRKLHSLYADCVSNPFYQPGQVLSSSKFEKDVATLVRLWNTDAFR</sequence>
<gene>
    <name evidence="1" type="ORF">CCUR1050_LOCUS13002</name>
</gene>
<evidence type="ECO:0008006" key="2">
    <source>
        <dbReference type="Google" id="ProtNLM"/>
    </source>
</evidence>
<dbReference type="GO" id="GO:0006888">
    <property type="term" value="P:endoplasmic reticulum to Golgi vesicle-mediated transport"/>
    <property type="evidence" value="ECO:0007669"/>
    <property type="project" value="InterPro"/>
</dbReference>
<dbReference type="InterPro" id="IPR011012">
    <property type="entry name" value="Longin-like_dom_sf"/>
</dbReference>
<dbReference type="GO" id="GO:0005737">
    <property type="term" value="C:cytoplasm"/>
    <property type="evidence" value="ECO:0007669"/>
    <property type="project" value="GOC"/>
</dbReference>
<dbReference type="EMBL" id="HBEZ01023467">
    <property type="protein sequence ID" value="CAD8635321.1"/>
    <property type="molecule type" value="Transcribed_RNA"/>
</dbReference>
<name>A0A7S0QK61_9CRYP</name>
<protein>
    <recommendedName>
        <fullName evidence="2">Trafficking protein particle complex subunit</fullName>
    </recommendedName>
</protein>
<organism evidence="1">
    <name type="scientific">Cryptomonas curvata</name>
    <dbReference type="NCBI Taxonomy" id="233186"/>
    <lineage>
        <taxon>Eukaryota</taxon>
        <taxon>Cryptophyceae</taxon>
        <taxon>Cryptomonadales</taxon>
        <taxon>Cryptomonadaceae</taxon>
        <taxon>Cryptomonas</taxon>
    </lineage>
</organism>
<dbReference type="Gene3D" id="3.30.450.70">
    <property type="match status" value="1"/>
</dbReference>
<dbReference type="Pfam" id="PF04628">
    <property type="entry name" value="Sedlin_N"/>
    <property type="match status" value="1"/>
</dbReference>
<reference evidence="1" key="1">
    <citation type="submission" date="2021-01" db="EMBL/GenBank/DDBJ databases">
        <authorList>
            <person name="Corre E."/>
            <person name="Pelletier E."/>
            <person name="Niang G."/>
            <person name="Scheremetjew M."/>
            <person name="Finn R."/>
            <person name="Kale V."/>
            <person name="Holt S."/>
            <person name="Cochrane G."/>
            <person name="Meng A."/>
            <person name="Brown T."/>
            <person name="Cohen L."/>
        </authorList>
    </citation>
    <scope>NUCLEOTIDE SEQUENCE</scope>
    <source>
        <strain evidence="1">CCAP979/52</strain>
    </source>
</reference>
<accession>A0A7S0QK61</accession>
<evidence type="ECO:0000313" key="1">
    <source>
        <dbReference type="EMBL" id="CAD8635321.1"/>
    </source>
</evidence>